<comment type="caution">
    <text evidence="2">The sequence shown here is derived from an EMBL/GenBank/DDBJ whole genome shotgun (WGS) entry which is preliminary data.</text>
</comment>
<keyword evidence="1" id="KW-0812">Transmembrane</keyword>
<organism evidence="2 3">
    <name type="scientific">Tetracentron sinense</name>
    <name type="common">Spur-leaf</name>
    <dbReference type="NCBI Taxonomy" id="13715"/>
    <lineage>
        <taxon>Eukaryota</taxon>
        <taxon>Viridiplantae</taxon>
        <taxon>Streptophyta</taxon>
        <taxon>Embryophyta</taxon>
        <taxon>Tracheophyta</taxon>
        <taxon>Spermatophyta</taxon>
        <taxon>Magnoliopsida</taxon>
        <taxon>Trochodendrales</taxon>
        <taxon>Trochodendraceae</taxon>
        <taxon>Tetracentron</taxon>
    </lineage>
</organism>
<keyword evidence="1" id="KW-0472">Membrane</keyword>
<evidence type="ECO:0000256" key="1">
    <source>
        <dbReference type="SAM" id="Phobius"/>
    </source>
</evidence>
<accession>A0A834ZEM9</accession>
<dbReference type="AlphaFoldDB" id="A0A834ZEM9"/>
<evidence type="ECO:0000313" key="2">
    <source>
        <dbReference type="EMBL" id="KAF8405402.1"/>
    </source>
</evidence>
<reference evidence="2 3" key="1">
    <citation type="submission" date="2020-04" db="EMBL/GenBank/DDBJ databases">
        <title>Plant Genome Project.</title>
        <authorList>
            <person name="Zhang R.-G."/>
        </authorList>
    </citation>
    <scope>NUCLEOTIDE SEQUENCE [LARGE SCALE GENOMIC DNA]</scope>
    <source>
        <strain evidence="2">YNK0</strain>
        <tissue evidence="2">Leaf</tissue>
    </source>
</reference>
<proteinExistence type="predicted"/>
<name>A0A834ZEM9_TETSI</name>
<feature type="transmembrane region" description="Helical" evidence="1">
    <location>
        <begin position="36"/>
        <end position="53"/>
    </location>
</feature>
<feature type="transmembrane region" description="Helical" evidence="1">
    <location>
        <begin position="100"/>
        <end position="118"/>
    </location>
</feature>
<feature type="transmembrane region" description="Helical" evidence="1">
    <location>
        <begin position="153"/>
        <end position="170"/>
    </location>
</feature>
<evidence type="ECO:0000313" key="3">
    <source>
        <dbReference type="Proteomes" id="UP000655225"/>
    </source>
</evidence>
<keyword evidence="1" id="KW-1133">Transmembrane helix</keyword>
<protein>
    <submittedName>
        <fullName evidence="2">Uncharacterized protein</fullName>
    </submittedName>
</protein>
<keyword evidence="3" id="KW-1185">Reference proteome</keyword>
<dbReference type="EMBL" id="JABCRI010000006">
    <property type="protein sequence ID" value="KAF8405402.1"/>
    <property type="molecule type" value="Genomic_DNA"/>
</dbReference>
<sequence length="204" mass="23114">MADVHTYVWKQVFQYSFADFLAASGLKVIATTQTNAARLVFMTLWWYFTAYLVKGYRSHIISAATVLMGWLHGEWTKTRFIITFLVVISHGVTNELLRKGILSSTIFSSITLMVISLTKLNRQSADRLNVARTFTLIYAKIFCDNLLNEQKVSVLFFSGLSVVMRFVYLLSPMLNDTMEIGISKNDKTGKTVEIGISKNNENEA</sequence>
<dbReference type="Proteomes" id="UP000655225">
    <property type="component" value="Unassembled WGS sequence"/>
</dbReference>
<gene>
    <name evidence="2" type="ORF">HHK36_010307</name>
</gene>